<feature type="transmembrane region" description="Helical" evidence="7">
    <location>
        <begin position="308"/>
        <end position="329"/>
    </location>
</feature>
<evidence type="ECO:0000256" key="5">
    <source>
        <dbReference type="ARBA" id="ARBA00022989"/>
    </source>
</evidence>
<name>A0A1Q3BC69_CEPFO</name>
<proteinExistence type="inferred from homology"/>
<reference evidence="10" key="1">
    <citation type="submission" date="2016-04" db="EMBL/GenBank/DDBJ databases">
        <title>Cephalotus genome sequencing.</title>
        <authorList>
            <person name="Fukushima K."/>
            <person name="Hasebe M."/>
            <person name="Fang X."/>
        </authorList>
    </citation>
    <scope>NUCLEOTIDE SEQUENCE [LARGE SCALE GENOMIC DNA]</scope>
    <source>
        <strain evidence="10">cv. St1</strain>
    </source>
</reference>
<keyword evidence="6 7" id="KW-0472">Membrane</keyword>
<feature type="domain" description="THH1/TOM1/TOM3" evidence="8">
    <location>
        <begin position="195"/>
        <end position="339"/>
    </location>
</feature>
<evidence type="ECO:0000313" key="10">
    <source>
        <dbReference type="Proteomes" id="UP000187406"/>
    </source>
</evidence>
<feature type="transmembrane region" description="Helical" evidence="7">
    <location>
        <begin position="225"/>
        <end position="246"/>
    </location>
</feature>
<feature type="transmembrane region" description="Helical" evidence="7">
    <location>
        <begin position="78"/>
        <end position="99"/>
    </location>
</feature>
<sequence>MVLILGQVSCYCFQREVVGVNVGLACVDAILAFLSFTQLIRIHSRNSQLGWTRQKVFHILIGSSNIGVLVHTHPRKHVYWILLRNMGYFIYLVLTLVATCQEWLCWSYCCGFIFMACPRILLFSAFLLLLSFWVDLCHPADDEDEEDEEHGFLEALLERSLNITSSSNVDGHRLCFPFRLVSVGSRQKIVILVTILIFVLMMTFAVLIWIEVGNNSVDSSKIAKVYVDLFAIAILLLGGALAYYGLLLCLKMRKGRSERVSSEMCKVAGLAVVSVICFTSSALVALFTKIPVLYQWLQPTTDGVSTSLLLILYYFIGSSVPSAFVLWVMRELPSAEVVGNTREESSTVTFISDCSASVHHLQSWTASTSSLSQVQEQDT</sequence>
<dbReference type="InterPro" id="IPR009457">
    <property type="entry name" value="THH1/TOM1/TOM3_dom"/>
</dbReference>
<evidence type="ECO:0000256" key="4">
    <source>
        <dbReference type="ARBA" id="ARBA00022692"/>
    </source>
</evidence>
<accession>A0A1Q3BC69</accession>
<feature type="transmembrane region" description="Helical" evidence="7">
    <location>
        <begin position="189"/>
        <end position="210"/>
    </location>
</feature>
<evidence type="ECO:0000256" key="1">
    <source>
        <dbReference type="ARBA" id="ARBA00004128"/>
    </source>
</evidence>
<feature type="transmembrane region" description="Helical" evidence="7">
    <location>
        <begin position="20"/>
        <end position="40"/>
    </location>
</feature>
<dbReference type="EMBL" id="BDDD01000424">
    <property type="protein sequence ID" value="GAV65611.1"/>
    <property type="molecule type" value="Genomic_DNA"/>
</dbReference>
<evidence type="ECO:0000313" key="9">
    <source>
        <dbReference type="EMBL" id="GAV65611.1"/>
    </source>
</evidence>
<dbReference type="OrthoDB" id="747122at2759"/>
<dbReference type="GO" id="GO:0005774">
    <property type="term" value="C:vacuolar membrane"/>
    <property type="evidence" value="ECO:0007669"/>
    <property type="project" value="UniProtKB-SubCell"/>
</dbReference>
<comment type="subcellular location">
    <subcellularLocation>
        <location evidence="1">Vacuole membrane</location>
        <topology evidence="1">Multi-pass membrane protein</topology>
    </subcellularLocation>
</comment>
<comment type="similarity">
    <text evidence="2">Belongs to the plant tobamovirus multiplication TOM1 protein family.</text>
</comment>
<keyword evidence="10" id="KW-1185">Reference proteome</keyword>
<comment type="caution">
    <text evidence="9">The sequence shown here is derived from an EMBL/GenBank/DDBJ whole genome shotgun (WGS) entry which is preliminary data.</text>
</comment>
<feature type="transmembrane region" description="Helical" evidence="7">
    <location>
        <begin position="267"/>
        <end position="288"/>
    </location>
</feature>
<keyword evidence="4 7" id="KW-0812">Transmembrane</keyword>
<feature type="domain" description="THH1/TOM1/TOM3" evidence="8">
    <location>
        <begin position="20"/>
        <end position="142"/>
    </location>
</feature>
<evidence type="ECO:0000256" key="7">
    <source>
        <dbReference type="SAM" id="Phobius"/>
    </source>
</evidence>
<dbReference type="PANTHER" id="PTHR31142:SF4">
    <property type="entry name" value="OS01G0751300 PROTEIN"/>
    <property type="match status" value="1"/>
</dbReference>
<dbReference type="PANTHER" id="PTHR31142">
    <property type="entry name" value="TOBAMOVIRUS MULTIPLICATION PROTEIN 1-LIKE ISOFORM X1"/>
    <property type="match status" value="1"/>
</dbReference>
<evidence type="ECO:0000256" key="2">
    <source>
        <dbReference type="ARBA" id="ARBA00006779"/>
    </source>
</evidence>
<dbReference type="AlphaFoldDB" id="A0A1Q3BC69"/>
<organism evidence="9 10">
    <name type="scientific">Cephalotus follicularis</name>
    <name type="common">Albany pitcher plant</name>
    <dbReference type="NCBI Taxonomy" id="3775"/>
    <lineage>
        <taxon>Eukaryota</taxon>
        <taxon>Viridiplantae</taxon>
        <taxon>Streptophyta</taxon>
        <taxon>Embryophyta</taxon>
        <taxon>Tracheophyta</taxon>
        <taxon>Spermatophyta</taxon>
        <taxon>Magnoliopsida</taxon>
        <taxon>eudicotyledons</taxon>
        <taxon>Gunneridae</taxon>
        <taxon>Pentapetalae</taxon>
        <taxon>rosids</taxon>
        <taxon>fabids</taxon>
        <taxon>Oxalidales</taxon>
        <taxon>Cephalotaceae</taxon>
        <taxon>Cephalotus</taxon>
    </lineage>
</organism>
<evidence type="ECO:0000259" key="8">
    <source>
        <dbReference type="Pfam" id="PF06454"/>
    </source>
</evidence>
<dbReference type="STRING" id="3775.A0A1Q3BC69"/>
<keyword evidence="3" id="KW-0926">Vacuole</keyword>
<dbReference type="Proteomes" id="UP000187406">
    <property type="component" value="Unassembled WGS sequence"/>
</dbReference>
<keyword evidence="5 7" id="KW-1133">Transmembrane helix</keyword>
<dbReference type="Pfam" id="PF06454">
    <property type="entry name" value="THH1_TOM1-3_dom"/>
    <property type="match status" value="2"/>
</dbReference>
<gene>
    <name evidence="9" type="ORF">CFOL_v3_09126</name>
</gene>
<dbReference type="InParanoid" id="A0A1Q3BC69"/>
<feature type="transmembrane region" description="Helical" evidence="7">
    <location>
        <begin position="105"/>
        <end position="130"/>
    </location>
</feature>
<dbReference type="InterPro" id="IPR040226">
    <property type="entry name" value="THH1/TOM1/TOM3"/>
</dbReference>
<evidence type="ECO:0000256" key="6">
    <source>
        <dbReference type="ARBA" id="ARBA00023136"/>
    </source>
</evidence>
<protein>
    <submittedName>
        <fullName evidence="9">DUF1084 domain-containing protein</fullName>
    </submittedName>
</protein>
<evidence type="ECO:0000256" key="3">
    <source>
        <dbReference type="ARBA" id="ARBA00022554"/>
    </source>
</evidence>